<organism evidence="1 2">
    <name type="scientific">Rubritalea halochordaticola</name>
    <dbReference type="NCBI Taxonomy" id="714537"/>
    <lineage>
        <taxon>Bacteria</taxon>
        <taxon>Pseudomonadati</taxon>
        <taxon>Verrucomicrobiota</taxon>
        <taxon>Verrucomicrobiia</taxon>
        <taxon>Verrucomicrobiales</taxon>
        <taxon>Rubritaleaceae</taxon>
        <taxon>Rubritalea</taxon>
    </lineage>
</organism>
<keyword evidence="2" id="KW-1185">Reference proteome</keyword>
<protein>
    <recommendedName>
        <fullName evidence="3">DUF4178 domain-containing protein</fullName>
    </recommendedName>
</protein>
<proteinExistence type="predicted"/>
<gene>
    <name evidence="1" type="ORF">Rhal01_03320</name>
</gene>
<dbReference type="RefSeq" id="WP_346189680.1">
    <property type="nucleotide sequence ID" value="NZ_BAABRL010000012.1"/>
</dbReference>
<sequence length="212" mass="23929">MKLETYQCGRCKTSWEAPSAEEVVWWESLAAQRHPVISQLGMQDWMKEHTDFDGYTLKSVALHFVVKPYKCCNCGGLLKKYGVVRCHQCEAVSYNFYEQGLPPLIMKADDGVYWYESAQDLGRDVESPDIEEGIYTVWDAEGQVLKLQLCEPLKKGWFSRSISKGVITATGKYDVEAMRTAIAQGLEVDVNSLPEEAPALVKRFCSSKPAEK</sequence>
<evidence type="ECO:0008006" key="3">
    <source>
        <dbReference type="Google" id="ProtNLM"/>
    </source>
</evidence>
<dbReference type="Proteomes" id="UP001424741">
    <property type="component" value="Unassembled WGS sequence"/>
</dbReference>
<evidence type="ECO:0000313" key="1">
    <source>
        <dbReference type="EMBL" id="GAA5497130.1"/>
    </source>
</evidence>
<comment type="caution">
    <text evidence="1">The sequence shown here is derived from an EMBL/GenBank/DDBJ whole genome shotgun (WGS) entry which is preliminary data.</text>
</comment>
<dbReference type="EMBL" id="BAABRL010000012">
    <property type="protein sequence ID" value="GAA5497130.1"/>
    <property type="molecule type" value="Genomic_DNA"/>
</dbReference>
<evidence type="ECO:0000313" key="2">
    <source>
        <dbReference type="Proteomes" id="UP001424741"/>
    </source>
</evidence>
<reference evidence="1 2" key="1">
    <citation type="submission" date="2024-02" db="EMBL/GenBank/DDBJ databases">
        <title>Rubritalea halochordaticola NBRC 107102.</title>
        <authorList>
            <person name="Ichikawa N."/>
            <person name="Katano-Makiyama Y."/>
            <person name="Hidaka K."/>
        </authorList>
    </citation>
    <scope>NUCLEOTIDE SEQUENCE [LARGE SCALE GENOMIC DNA]</scope>
    <source>
        <strain evidence="1 2">NBRC 107102</strain>
    </source>
</reference>
<accession>A0ABP9V3E4</accession>
<name>A0ABP9V3E4_9BACT</name>